<name>A0A1B8R529_RHILT</name>
<reference evidence="2" key="2">
    <citation type="journal article" date="2016" name="Front. Microbiol.">
        <title>The Regulatory Protein RosR Affects Rhizobium leguminosarum bv. trifolii Protein Profiles, Cell Surface Properties, and Symbiosis with Clover.</title>
        <authorList>
            <person name="Rachwal K."/>
            <person name="Boguszewska A."/>
            <person name="Kopcinska J."/>
            <person name="Karas M."/>
            <person name="Tchorzewski M."/>
            <person name="Janczarek M."/>
        </authorList>
    </citation>
    <scope>NUCLEOTIDE SEQUENCE</scope>
    <source>
        <strain evidence="2">Rt24.2</strain>
    </source>
</reference>
<feature type="transmembrane region" description="Helical" evidence="1">
    <location>
        <begin position="12"/>
        <end position="28"/>
    </location>
</feature>
<dbReference type="EMBL" id="KX490998">
    <property type="protein sequence ID" value="AOO93362.1"/>
    <property type="molecule type" value="Genomic_DNA"/>
</dbReference>
<keyword evidence="1" id="KW-0812">Transmembrane</keyword>
<dbReference type="AlphaFoldDB" id="A0A1B8R529"/>
<reference evidence="2" key="1">
    <citation type="journal article" date="2015" name="BMC Genomics">
        <title>Transcriptome profiling of a Rhizobium leguminosarum bv. trifolii rosR mutant reveals the role of the transcriptional regulator RosR in motility, synthesis of cell-surface components, and other cellular processes.</title>
        <authorList>
            <person name="Rachwal K."/>
            <person name="Matczynska E."/>
            <person name="Janczarek M."/>
        </authorList>
    </citation>
    <scope>NUCLEOTIDE SEQUENCE</scope>
    <source>
        <strain evidence="2">Rt24.2</strain>
    </source>
</reference>
<organism evidence="2">
    <name type="scientific">Rhizobium leguminosarum bv. trifolii</name>
    <dbReference type="NCBI Taxonomy" id="386"/>
    <lineage>
        <taxon>Bacteria</taxon>
        <taxon>Pseudomonadati</taxon>
        <taxon>Pseudomonadota</taxon>
        <taxon>Alphaproteobacteria</taxon>
        <taxon>Hyphomicrobiales</taxon>
        <taxon>Rhizobiaceae</taxon>
        <taxon>Rhizobium/Agrobacterium group</taxon>
        <taxon>Rhizobium</taxon>
    </lineage>
</organism>
<evidence type="ECO:0000313" key="2">
    <source>
        <dbReference type="EMBL" id="AOO93362.1"/>
    </source>
</evidence>
<proteinExistence type="predicted"/>
<accession>A0A1B8R529</accession>
<sequence length="79" mass="8429">MQSGISITESTLLALFTIVSLSLACWLARQPAKTSVGITLGVLLGLVLIYTTSALVAFLANVLPFGQIDFWLSNLVAKF</sequence>
<evidence type="ECO:0000256" key="1">
    <source>
        <dbReference type="SAM" id="Phobius"/>
    </source>
</evidence>
<feature type="transmembrane region" description="Helical" evidence="1">
    <location>
        <begin position="40"/>
        <end position="63"/>
    </location>
</feature>
<keyword evidence="1" id="KW-0472">Membrane</keyword>
<keyword evidence="1" id="KW-1133">Transmembrane helix</keyword>
<protein>
    <submittedName>
        <fullName evidence="2">Uncharacterized protein</fullName>
    </submittedName>
</protein>